<dbReference type="RefSeq" id="WP_237384417.1">
    <property type="nucleotide sequence ID" value="NZ_CP071793.1"/>
</dbReference>
<dbReference type="PANTHER" id="PTHR35174">
    <property type="entry name" value="BLL7171 PROTEIN-RELATED"/>
    <property type="match status" value="1"/>
</dbReference>
<reference evidence="3" key="1">
    <citation type="submission" date="2021-03" db="EMBL/GenBank/DDBJ databases">
        <title>Acanthopleuribacteraceae sp. M133.</title>
        <authorList>
            <person name="Wang G."/>
        </authorList>
    </citation>
    <scope>NUCLEOTIDE SEQUENCE</scope>
    <source>
        <strain evidence="3">M133</strain>
    </source>
</reference>
<proteinExistence type="inferred from homology"/>
<organism evidence="3 4">
    <name type="scientific">Sulfidibacter corallicola</name>
    <dbReference type="NCBI Taxonomy" id="2818388"/>
    <lineage>
        <taxon>Bacteria</taxon>
        <taxon>Pseudomonadati</taxon>
        <taxon>Acidobacteriota</taxon>
        <taxon>Holophagae</taxon>
        <taxon>Acanthopleuribacterales</taxon>
        <taxon>Acanthopleuribacteraceae</taxon>
        <taxon>Sulfidibacter</taxon>
    </lineage>
</organism>
<dbReference type="PANTHER" id="PTHR35174:SF3">
    <property type="entry name" value="BLL7171 PROTEIN"/>
    <property type="match status" value="1"/>
</dbReference>
<name>A0A8A4TXW2_SULCO</name>
<dbReference type="InterPro" id="IPR011008">
    <property type="entry name" value="Dimeric_a/b-barrel"/>
</dbReference>
<sequence>MAQYMLILHDAPTAMEGLSPEEIQSVIAKYSAWRDSLASSGILVDGNKLKDDGGKKLSNENGRISITDGPFSEAKEVIGGYFIVNAPNYDAAIEITKACPHLDYGRVELREVDLVC</sequence>
<evidence type="ECO:0000313" key="3">
    <source>
        <dbReference type="EMBL" id="QTD54323.1"/>
    </source>
</evidence>
<protein>
    <recommendedName>
        <fullName evidence="2">YCII-related domain-containing protein</fullName>
    </recommendedName>
</protein>
<dbReference type="Gene3D" id="3.30.70.1060">
    <property type="entry name" value="Dimeric alpha+beta barrel"/>
    <property type="match status" value="1"/>
</dbReference>
<dbReference type="EMBL" id="CP071793">
    <property type="protein sequence ID" value="QTD54323.1"/>
    <property type="molecule type" value="Genomic_DNA"/>
</dbReference>
<gene>
    <name evidence="3" type="ORF">J3U87_17905</name>
</gene>
<dbReference type="Pfam" id="PF03795">
    <property type="entry name" value="YCII"/>
    <property type="match status" value="1"/>
</dbReference>
<accession>A0A8A4TXW2</accession>
<evidence type="ECO:0000313" key="4">
    <source>
        <dbReference type="Proteomes" id="UP000663929"/>
    </source>
</evidence>
<dbReference type="Proteomes" id="UP000663929">
    <property type="component" value="Chromosome"/>
</dbReference>
<evidence type="ECO:0000256" key="1">
    <source>
        <dbReference type="ARBA" id="ARBA00007689"/>
    </source>
</evidence>
<keyword evidence="4" id="KW-1185">Reference proteome</keyword>
<dbReference type="InterPro" id="IPR005545">
    <property type="entry name" value="YCII"/>
</dbReference>
<dbReference type="AlphaFoldDB" id="A0A8A4TXW2"/>
<dbReference type="KEGG" id="scor:J3U87_17905"/>
<dbReference type="SUPFAM" id="SSF54909">
    <property type="entry name" value="Dimeric alpha+beta barrel"/>
    <property type="match status" value="1"/>
</dbReference>
<evidence type="ECO:0000259" key="2">
    <source>
        <dbReference type="Pfam" id="PF03795"/>
    </source>
</evidence>
<feature type="domain" description="YCII-related" evidence="2">
    <location>
        <begin position="3"/>
        <end position="112"/>
    </location>
</feature>
<comment type="similarity">
    <text evidence="1">Belongs to the YciI family.</text>
</comment>